<protein>
    <recommendedName>
        <fullName evidence="9">Nuclear condensin complex subunit 3 C-terminal domain-containing protein</fullName>
    </recommendedName>
</protein>
<comment type="similarity">
    <text evidence="2">Belongs to the CND3 (condensin subunit 3) family.</text>
</comment>
<evidence type="ECO:0000256" key="2">
    <source>
        <dbReference type="ARBA" id="ARBA00006533"/>
    </source>
</evidence>
<accession>A0A316VFT3</accession>
<keyword evidence="11" id="KW-1185">Reference proteome</keyword>
<evidence type="ECO:0000259" key="9">
    <source>
        <dbReference type="Pfam" id="PF12719"/>
    </source>
</evidence>
<gene>
    <name evidence="10" type="ORF">FA14DRAFT_146761</name>
</gene>
<feature type="region of interest" description="Disordered" evidence="8">
    <location>
        <begin position="987"/>
        <end position="1021"/>
    </location>
</feature>
<reference evidence="10 11" key="1">
    <citation type="journal article" date="2018" name="Mol. Biol. Evol.">
        <title>Broad Genomic Sampling Reveals a Smut Pathogenic Ancestry of the Fungal Clade Ustilaginomycotina.</title>
        <authorList>
            <person name="Kijpornyongpan T."/>
            <person name="Mondo S.J."/>
            <person name="Barry K."/>
            <person name="Sandor L."/>
            <person name="Lee J."/>
            <person name="Lipzen A."/>
            <person name="Pangilinan J."/>
            <person name="LaButti K."/>
            <person name="Hainaut M."/>
            <person name="Henrissat B."/>
            <person name="Grigoriev I.V."/>
            <person name="Spatafora J.W."/>
            <person name="Aime M.C."/>
        </authorList>
    </citation>
    <scope>NUCLEOTIDE SEQUENCE [LARGE SCALE GENOMIC DNA]</scope>
    <source>
        <strain evidence="10 11">MCA 3882</strain>
    </source>
</reference>
<evidence type="ECO:0000313" key="10">
    <source>
        <dbReference type="EMBL" id="PWN36390.1"/>
    </source>
</evidence>
<dbReference type="PANTHER" id="PTHR14418">
    <property type="entry name" value="CONDENSIN COMPLEX SUBUNIT 3-RELATED"/>
    <property type="match status" value="1"/>
</dbReference>
<feature type="domain" description="Nuclear condensin complex subunit 3 C-terminal" evidence="9">
    <location>
        <begin position="580"/>
        <end position="860"/>
    </location>
</feature>
<dbReference type="InterPro" id="IPR027165">
    <property type="entry name" value="CND3"/>
</dbReference>
<dbReference type="RefSeq" id="XP_025356692.1">
    <property type="nucleotide sequence ID" value="XM_025497328.1"/>
</dbReference>
<dbReference type="GO" id="GO:0051301">
    <property type="term" value="P:cell division"/>
    <property type="evidence" value="ECO:0007669"/>
    <property type="project" value="UniProtKB-KW"/>
</dbReference>
<evidence type="ECO:0000256" key="6">
    <source>
        <dbReference type="ARBA" id="ARBA00023067"/>
    </source>
</evidence>
<keyword evidence="6" id="KW-0226">DNA condensation</keyword>
<dbReference type="PANTHER" id="PTHR14418:SF5">
    <property type="entry name" value="CONDENSIN COMPLEX SUBUNIT 3"/>
    <property type="match status" value="1"/>
</dbReference>
<dbReference type="SUPFAM" id="SSF48371">
    <property type="entry name" value="ARM repeat"/>
    <property type="match status" value="1"/>
</dbReference>
<sequence length="1040" mass="116239">MPSTSDVNTLLANLPNSVPAIFQQAQLSLANHRKNVVALHRLHAAVATIREETDRGTRLVGEKAFNDAFLACLNRVLDIKRGVSNADRCIKFVAAYSTFTQTQFRQTMSDQMDEGADSEEEDEDADTPATRFVTILIRHLLRGFGAKNKNVRLRCCQTIALLINGLESLDDDLYETLKNALLIRMRDKEAPVRVHAIIAMAKLQGDEEQEDEEEEPDYEDEERQDVTSLIIRAMRHDPSAEVRRAALFNLVPTPNTFPYVLERLRDTDTVNRRCVYLGSLSNAVLGQPTCKVDPTTEDWAHIVKVGLGDRESSVVRATKKLIASWTDAVMGSGDGCENLLDRFNLTDAPEAAKMTLKAAFEARPALLDTVNFNEEFWQELTPSKALIARVFAEHCKTLGTEGERRMEETMPLVTALAFRTQAAWGTLLEQLEVKQDLLEREASEEEQMEIASIIDAHQSIVESLLHVSMHLDYGDEIGRRKMFNLVRDMVSNASLPEALIEPCLDVLRKLSAGQKDFVRIIVELVQEIEDVVPPAMIHDSEDEDEAEIAGHLNGDEPKAHQPSPSPEQVAEQALIDAHRLSIMAGMLERIVGGVQEMTAMQGLVSQLITPSVQSKYETVRDRAYKCLGLCCLMDANLALSTFGMFLHEIGNQVGKTRQTLLQVLFDQLTTHGITFLCQPIIRESGGTQEAADAIHSQIVNYLLSLLEDDDKQIQAFVAEGMAKLMLSGIVTDDDALRSLILVYMAPETSNNQQLRQCLSYFLPIYCYSSATNQRRLQRVLVPVLDVLTDVYFERENGQEMVSPLQIGLQLLDWCDPAKGVYANKTDVTIHIDVAIEIVQALFLKEEKEDRKVFCQLLSRLIMPDQDAITNGKTDDSLIAYALFILIGTLQKVRPLEDAMSKNNLAKFQLACKRLYPTLWSKLQGMDIQNAPELDGVRAFVQECGFDPTKKLDKGDDGTIISELDVRKGNSASAAALARRTISATSQSRRTKVKSESDEEVPTIEQSIMEEDEEEEDYEEADATAETIHALAFENEDLETL</sequence>
<dbReference type="GeneID" id="37019109"/>
<evidence type="ECO:0000256" key="3">
    <source>
        <dbReference type="ARBA" id="ARBA00022454"/>
    </source>
</evidence>
<dbReference type="EMBL" id="KZ819603">
    <property type="protein sequence ID" value="PWN36390.1"/>
    <property type="molecule type" value="Genomic_DNA"/>
</dbReference>
<dbReference type="GO" id="GO:0007076">
    <property type="term" value="P:mitotic chromosome condensation"/>
    <property type="evidence" value="ECO:0007669"/>
    <property type="project" value="InterPro"/>
</dbReference>
<feature type="compositionally biased region" description="Acidic residues" evidence="8">
    <location>
        <begin position="996"/>
        <end position="1021"/>
    </location>
</feature>
<keyword evidence="5" id="KW-0498">Mitosis</keyword>
<organism evidence="10 11">
    <name type="scientific">Meira miltonrushii</name>
    <dbReference type="NCBI Taxonomy" id="1280837"/>
    <lineage>
        <taxon>Eukaryota</taxon>
        <taxon>Fungi</taxon>
        <taxon>Dikarya</taxon>
        <taxon>Basidiomycota</taxon>
        <taxon>Ustilaginomycotina</taxon>
        <taxon>Exobasidiomycetes</taxon>
        <taxon>Exobasidiales</taxon>
        <taxon>Brachybasidiaceae</taxon>
        <taxon>Meira</taxon>
    </lineage>
</organism>
<proteinExistence type="inferred from homology"/>
<dbReference type="InterPro" id="IPR025977">
    <property type="entry name" value="Cnd3_C"/>
</dbReference>
<dbReference type="InterPro" id="IPR016024">
    <property type="entry name" value="ARM-type_fold"/>
</dbReference>
<dbReference type="InParanoid" id="A0A316VFT3"/>
<feature type="region of interest" description="Disordered" evidence="8">
    <location>
        <begin position="203"/>
        <end position="224"/>
    </location>
</feature>
<dbReference type="GO" id="GO:0000793">
    <property type="term" value="C:condensed chromosome"/>
    <property type="evidence" value="ECO:0007669"/>
    <property type="project" value="TreeGrafter"/>
</dbReference>
<evidence type="ECO:0000256" key="4">
    <source>
        <dbReference type="ARBA" id="ARBA00022618"/>
    </source>
</evidence>
<dbReference type="Proteomes" id="UP000245771">
    <property type="component" value="Unassembled WGS sequence"/>
</dbReference>
<keyword evidence="7" id="KW-0131">Cell cycle</keyword>
<dbReference type="Pfam" id="PF12719">
    <property type="entry name" value="Cnd3"/>
    <property type="match status" value="1"/>
</dbReference>
<keyword evidence="3" id="KW-0158">Chromosome</keyword>
<evidence type="ECO:0000256" key="1">
    <source>
        <dbReference type="ARBA" id="ARBA00004286"/>
    </source>
</evidence>
<dbReference type="GO" id="GO:0000796">
    <property type="term" value="C:condensin complex"/>
    <property type="evidence" value="ECO:0007669"/>
    <property type="project" value="InterPro"/>
</dbReference>
<evidence type="ECO:0000256" key="7">
    <source>
        <dbReference type="ARBA" id="ARBA00023306"/>
    </source>
</evidence>
<dbReference type="OrthoDB" id="27187at2759"/>
<evidence type="ECO:0000256" key="8">
    <source>
        <dbReference type="SAM" id="MobiDB-lite"/>
    </source>
</evidence>
<dbReference type="AlphaFoldDB" id="A0A316VFT3"/>
<keyword evidence="4" id="KW-0132">Cell division</keyword>
<evidence type="ECO:0000256" key="5">
    <source>
        <dbReference type="ARBA" id="ARBA00022776"/>
    </source>
</evidence>
<feature type="compositionally biased region" description="Acidic residues" evidence="8">
    <location>
        <begin position="206"/>
        <end position="223"/>
    </location>
</feature>
<name>A0A316VFT3_9BASI</name>
<dbReference type="STRING" id="1280837.A0A316VFT3"/>
<dbReference type="FunCoup" id="A0A316VFT3">
    <property type="interactions" value="236"/>
</dbReference>
<dbReference type="InterPro" id="IPR011989">
    <property type="entry name" value="ARM-like"/>
</dbReference>
<comment type="subcellular location">
    <subcellularLocation>
        <location evidence="1">Chromosome</location>
    </subcellularLocation>
</comment>
<dbReference type="Gene3D" id="1.25.10.10">
    <property type="entry name" value="Leucine-rich Repeat Variant"/>
    <property type="match status" value="1"/>
</dbReference>
<evidence type="ECO:0000313" key="11">
    <source>
        <dbReference type="Proteomes" id="UP000245771"/>
    </source>
</evidence>